<gene>
    <name evidence="1" type="ORF">METZ01_LOCUS375689</name>
</gene>
<evidence type="ECO:0000313" key="1">
    <source>
        <dbReference type="EMBL" id="SVD22835.1"/>
    </source>
</evidence>
<accession>A0A382TM15</accession>
<sequence>MYNELQTEGYTEVNIIGINGFQYLDNDYHCMICDTPDECSSCDVERVLPWVQDLDDDDNDEIWDDYGVDGIPDTGDLGEGDGVPDESYGDVWESWDISLRDLVFIDRDGNYISRINLTSFNPDPTALGECTDNYETIKQLILSLY</sequence>
<dbReference type="AlphaFoldDB" id="A0A382TM15"/>
<dbReference type="EMBL" id="UINC01137473">
    <property type="protein sequence ID" value="SVD22835.1"/>
    <property type="molecule type" value="Genomic_DNA"/>
</dbReference>
<organism evidence="1">
    <name type="scientific">marine metagenome</name>
    <dbReference type="NCBI Taxonomy" id="408172"/>
    <lineage>
        <taxon>unclassified sequences</taxon>
        <taxon>metagenomes</taxon>
        <taxon>ecological metagenomes</taxon>
    </lineage>
</organism>
<proteinExistence type="predicted"/>
<name>A0A382TM15_9ZZZZ</name>
<protein>
    <submittedName>
        <fullName evidence="1">Uncharacterized protein</fullName>
    </submittedName>
</protein>
<reference evidence="1" key="1">
    <citation type="submission" date="2018-05" db="EMBL/GenBank/DDBJ databases">
        <authorList>
            <person name="Lanie J.A."/>
            <person name="Ng W.-L."/>
            <person name="Kazmierczak K.M."/>
            <person name="Andrzejewski T.M."/>
            <person name="Davidsen T.M."/>
            <person name="Wayne K.J."/>
            <person name="Tettelin H."/>
            <person name="Glass J.I."/>
            <person name="Rusch D."/>
            <person name="Podicherti R."/>
            <person name="Tsui H.-C.T."/>
            <person name="Winkler M.E."/>
        </authorList>
    </citation>
    <scope>NUCLEOTIDE SEQUENCE</scope>
</reference>